<dbReference type="InterPro" id="IPR036890">
    <property type="entry name" value="HATPase_C_sf"/>
</dbReference>
<dbReference type="Pfam" id="PF08269">
    <property type="entry name" value="dCache_2"/>
    <property type="match status" value="1"/>
</dbReference>
<dbReference type="Gene3D" id="3.30.565.10">
    <property type="entry name" value="Histidine kinase-like ATPase, C-terminal domain"/>
    <property type="match status" value="1"/>
</dbReference>
<accession>A0A099KAI5</accession>
<dbReference type="Proteomes" id="UP000029843">
    <property type="component" value="Unassembled WGS sequence"/>
</dbReference>
<keyword evidence="6 9" id="KW-1133">Transmembrane helix</keyword>
<dbReference type="Gene3D" id="1.20.5.1930">
    <property type="match status" value="1"/>
</dbReference>
<dbReference type="Gene3D" id="3.30.450.20">
    <property type="entry name" value="PAS domain"/>
    <property type="match status" value="1"/>
</dbReference>
<protein>
    <submittedName>
        <fullName evidence="12">Multi-sensor signal transduction histidine kinase</fullName>
    </submittedName>
</protein>
<dbReference type="GO" id="GO:0046983">
    <property type="term" value="F:protein dimerization activity"/>
    <property type="evidence" value="ECO:0007669"/>
    <property type="project" value="InterPro"/>
</dbReference>
<comment type="subcellular location">
    <subcellularLocation>
        <location evidence="1">Cell membrane</location>
        <topology evidence="1">Multi-pass membrane protein</topology>
    </subcellularLocation>
</comment>
<evidence type="ECO:0000256" key="5">
    <source>
        <dbReference type="ARBA" id="ARBA00022777"/>
    </source>
</evidence>
<keyword evidence="4 9" id="KW-0812">Transmembrane</keyword>
<feature type="domain" description="Histidine kinase/HSP90-like ATPase" evidence="10">
    <location>
        <begin position="355"/>
        <end position="458"/>
    </location>
</feature>
<comment type="caution">
    <text evidence="12">The sequence shown here is derived from an EMBL/GenBank/DDBJ whole genome shotgun (WGS) entry which is preliminary data.</text>
</comment>
<evidence type="ECO:0000256" key="2">
    <source>
        <dbReference type="ARBA" id="ARBA00022475"/>
    </source>
</evidence>
<dbReference type="SMART" id="SM00387">
    <property type="entry name" value="HATPase_c"/>
    <property type="match status" value="1"/>
</dbReference>
<feature type="transmembrane region" description="Helical" evidence="9">
    <location>
        <begin position="205"/>
        <end position="225"/>
    </location>
</feature>
<evidence type="ECO:0000256" key="3">
    <source>
        <dbReference type="ARBA" id="ARBA00022679"/>
    </source>
</evidence>
<dbReference type="CDD" id="cd16917">
    <property type="entry name" value="HATPase_UhpB-NarQ-NarX-like"/>
    <property type="match status" value="1"/>
</dbReference>
<dbReference type="SUPFAM" id="SSF55874">
    <property type="entry name" value="ATPase domain of HSP90 chaperone/DNA topoisomerase II/histidine kinase"/>
    <property type="match status" value="1"/>
</dbReference>
<dbReference type="Pfam" id="PF02518">
    <property type="entry name" value="HATPase_c"/>
    <property type="match status" value="1"/>
</dbReference>
<feature type="transmembrane region" description="Helical" evidence="9">
    <location>
        <begin position="7"/>
        <end position="26"/>
    </location>
</feature>
<evidence type="ECO:0000256" key="4">
    <source>
        <dbReference type="ARBA" id="ARBA00022692"/>
    </source>
</evidence>
<evidence type="ECO:0000259" key="11">
    <source>
        <dbReference type="SMART" id="SM01049"/>
    </source>
</evidence>
<dbReference type="EMBL" id="JQED01000055">
    <property type="protein sequence ID" value="KGJ87310.1"/>
    <property type="molecule type" value="Genomic_DNA"/>
</dbReference>
<keyword evidence="3" id="KW-0808">Transferase</keyword>
<dbReference type="PATRIC" id="fig|28229.4.peg.4203"/>
<name>A0A099KAI5_COLPS</name>
<dbReference type="InterPro" id="IPR033480">
    <property type="entry name" value="sCache_2"/>
</dbReference>
<keyword evidence="2" id="KW-1003">Cell membrane</keyword>
<dbReference type="PANTHER" id="PTHR24421:SF59">
    <property type="entry name" value="OXYGEN SENSOR HISTIDINE KINASE NREB"/>
    <property type="match status" value="1"/>
</dbReference>
<sequence length="469" mass="53571">MNINLKLQLVTIVPLVLALVAVLIVTQVQYQSLSEQTVYEYRHGIMKHRKDELRNYVALAEGATEHIYRNKNLSNEQAQSLVKQVLSNMRFGKDGYFFAYNFDGTALLIPGQEWRIGKNWLDLEDRNGVKLIRGLIENAKDGGGYLNYVFNQPSKGGEVGKKIGYSRELEDWQWMIGTGVYIDDIDQEIAVLNDSISKHIRNTSIMTLIIGLVAIIAIFFSGQFIRFSERKLANRKLRELNERIFQTQEEECKRVSRELHDGISQTIAAARFSLETAQLKHQNNDDASNEMDRSMELICKIMGDIRAISHQLHPGLLEDYGLGAALEELGRDFSQRTGIHVNVERLSLRNILSTEVKTALYRIAQESLTNIERHANATTVTITLKLIPNWLALEIIDDGQGFDYQRYDKNEDKDKKTKVHQGIGLRNMKERLNFYQGDLTVKSEHKGTRVLARIPQSQLRFNASNASEN</sequence>
<dbReference type="RefSeq" id="WP_033095724.1">
    <property type="nucleotide sequence ID" value="NZ_JQED01000055.1"/>
</dbReference>
<organism evidence="12 13">
    <name type="scientific">Colwellia psychrerythraea</name>
    <name type="common">Vibrio psychroerythus</name>
    <dbReference type="NCBI Taxonomy" id="28229"/>
    <lineage>
        <taxon>Bacteria</taxon>
        <taxon>Pseudomonadati</taxon>
        <taxon>Pseudomonadota</taxon>
        <taxon>Gammaproteobacteria</taxon>
        <taxon>Alteromonadales</taxon>
        <taxon>Colwelliaceae</taxon>
        <taxon>Colwellia</taxon>
    </lineage>
</organism>
<dbReference type="AlphaFoldDB" id="A0A099KAI5"/>
<dbReference type="InterPro" id="IPR004010">
    <property type="entry name" value="Double_Cache_2"/>
</dbReference>
<proteinExistence type="predicted"/>
<keyword evidence="8 9" id="KW-0472">Membrane</keyword>
<feature type="domain" description="Single Cache" evidence="11">
    <location>
        <begin position="42"/>
        <end position="133"/>
    </location>
</feature>
<keyword evidence="5 12" id="KW-0418">Kinase</keyword>
<evidence type="ECO:0000256" key="6">
    <source>
        <dbReference type="ARBA" id="ARBA00022989"/>
    </source>
</evidence>
<evidence type="ECO:0000313" key="13">
    <source>
        <dbReference type="Proteomes" id="UP000029843"/>
    </source>
</evidence>
<dbReference type="OrthoDB" id="9797605at2"/>
<evidence type="ECO:0000313" key="12">
    <source>
        <dbReference type="EMBL" id="KGJ87310.1"/>
    </source>
</evidence>
<dbReference type="PIRSF" id="PIRSF037314">
    <property type="entry name" value="STHK_MctS"/>
    <property type="match status" value="1"/>
</dbReference>
<dbReference type="GO" id="GO:0000155">
    <property type="term" value="F:phosphorelay sensor kinase activity"/>
    <property type="evidence" value="ECO:0007669"/>
    <property type="project" value="InterPro"/>
</dbReference>
<dbReference type="PANTHER" id="PTHR24421">
    <property type="entry name" value="NITRATE/NITRITE SENSOR PROTEIN NARX-RELATED"/>
    <property type="match status" value="1"/>
</dbReference>
<reference evidence="12 13" key="1">
    <citation type="submission" date="2014-08" db="EMBL/GenBank/DDBJ databases">
        <title>Genomic and Phenotypic Diversity of Colwellia psychrerythraea strains from Disparate Marine Basins.</title>
        <authorList>
            <person name="Techtmann S.M."/>
            <person name="Stelling S.C."/>
            <person name="Utturkar S.M."/>
            <person name="Alshibli N."/>
            <person name="Harris A."/>
            <person name="Brown S.D."/>
            <person name="Hazen T.C."/>
        </authorList>
    </citation>
    <scope>NUCLEOTIDE SEQUENCE [LARGE SCALE GENOMIC DNA]</scope>
    <source>
        <strain evidence="12 13">ND2E</strain>
    </source>
</reference>
<evidence type="ECO:0000256" key="8">
    <source>
        <dbReference type="ARBA" id="ARBA00023136"/>
    </source>
</evidence>
<dbReference type="InterPro" id="IPR011712">
    <property type="entry name" value="Sig_transdc_His_kin_sub3_dim/P"/>
</dbReference>
<dbReference type="InterPro" id="IPR017171">
    <property type="entry name" value="Sig_transdc_His_kinase_MctS"/>
</dbReference>
<dbReference type="InterPro" id="IPR050482">
    <property type="entry name" value="Sensor_HK_TwoCompSys"/>
</dbReference>
<evidence type="ECO:0000259" key="10">
    <source>
        <dbReference type="SMART" id="SM00387"/>
    </source>
</evidence>
<evidence type="ECO:0000256" key="9">
    <source>
        <dbReference type="SAM" id="Phobius"/>
    </source>
</evidence>
<dbReference type="InterPro" id="IPR003594">
    <property type="entry name" value="HATPase_dom"/>
</dbReference>
<dbReference type="Pfam" id="PF07730">
    <property type="entry name" value="HisKA_3"/>
    <property type="match status" value="1"/>
</dbReference>
<keyword evidence="7" id="KW-0902">Two-component regulatory system</keyword>
<evidence type="ECO:0000256" key="7">
    <source>
        <dbReference type="ARBA" id="ARBA00023012"/>
    </source>
</evidence>
<dbReference type="GO" id="GO:0005886">
    <property type="term" value="C:plasma membrane"/>
    <property type="evidence" value="ECO:0007669"/>
    <property type="project" value="UniProtKB-SubCell"/>
</dbReference>
<dbReference type="SMART" id="SM01049">
    <property type="entry name" value="Cache_2"/>
    <property type="match status" value="1"/>
</dbReference>
<gene>
    <name evidence="12" type="ORF">ND2E_0717</name>
</gene>
<evidence type="ECO:0000256" key="1">
    <source>
        <dbReference type="ARBA" id="ARBA00004651"/>
    </source>
</evidence>